<comment type="caution">
    <text evidence="2">The sequence shown here is derived from an EMBL/GenBank/DDBJ whole genome shotgun (WGS) entry which is preliminary data.</text>
</comment>
<dbReference type="GO" id="GO:0006351">
    <property type="term" value="P:DNA-templated transcription"/>
    <property type="evidence" value="ECO:0007669"/>
    <property type="project" value="TreeGrafter"/>
</dbReference>
<evidence type="ECO:0000259" key="1">
    <source>
        <dbReference type="Pfam" id="PF20803"/>
    </source>
</evidence>
<organism evidence="2 3">
    <name type="scientific">Candidatus Nomurabacteria bacterium RIFCSPHIGHO2_02_FULL_42_19</name>
    <dbReference type="NCBI Taxonomy" id="1801756"/>
    <lineage>
        <taxon>Bacteria</taxon>
        <taxon>Candidatus Nomuraibacteriota</taxon>
    </lineage>
</organism>
<dbReference type="STRING" id="1801756.A3C67_01135"/>
<gene>
    <name evidence="2" type="ORF">A3C67_01135</name>
</gene>
<proteinExistence type="predicted"/>
<feature type="domain" description="Transcriptional repressor PaaX-like central Cas2-like" evidence="1">
    <location>
        <begin position="109"/>
        <end position="182"/>
    </location>
</feature>
<evidence type="ECO:0000313" key="2">
    <source>
        <dbReference type="EMBL" id="OGI75954.1"/>
    </source>
</evidence>
<dbReference type="PANTHER" id="PTHR30319">
    <property type="entry name" value="PHENYLACETIC ACID REGULATOR-RELATED TRANSCRIPTIONAL REPRESSOR"/>
    <property type="match status" value="1"/>
</dbReference>
<dbReference type="AlphaFoldDB" id="A0A1F6W293"/>
<evidence type="ECO:0000313" key="3">
    <source>
        <dbReference type="Proteomes" id="UP000179275"/>
    </source>
</evidence>
<dbReference type="Pfam" id="PF20803">
    <property type="entry name" value="PaaX_M"/>
    <property type="match status" value="1"/>
</dbReference>
<name>A0A1F6W293_9BACT</name>
<dbReference type="EMBL" id="MFUG01000013">
    <property type="protein sequence ID" value="OGI75954.1"/>
    <property type="molecule type" value="Genomic_DNA"/>
</dbReference>
<protein>
    <recommendedName>
        <fullName evidence="1">Transcriptional repressor PaaX-like central Cas2-like domain-containing protein</fullName>
    </recommendedName>
</protein>
<reference evidence="2 3" key="1">
    <citation type="journal article" date="2016" name="Nat. Commun.">
        <title>Thousands of microbial genomes shed light on interconnected biogeochemical processes in an aquifer system.</title>
        <authorList>
            <person name="Anantharaman K."/>
            <person name="Brown C.T."/>
            <person name="Hug L.A."/>
            <person name="Sharon I."/>
            <person name="Castelle C.J."/>
            <person name="Probst A.J."/>
            <person name="Thomas B.C."/>
            <person name="Singh A."/>
            <person name="Wilkins M.J."/>
            <person name="Karaoz U."/>
            <person name="Brodie E.L."/>
            <person name="Williams K.H."/>
            <person name="Hubbard S.S."/>
            <person name="Banfield J.F."/>
        </authorList>
    </citation>
    <scope>NUCLEOTIDE SEQUENCE [LARGE SCALE GENOMIC DNA]</scope>
</reference>
<accession>A0A1F6W293</accession>
<dbReference type="Gene3D" id="3.30.70.2650">
    <property type="match status" value="1"/>
</dbReference>
<sequence>MGQLEKASRKRSKKANIQKAILSTVFALGGLSVALVAPKMTKVLAQIEPQFMKNKFGKYSVNRSWNRLKNEGLIIFEQTENGTFARLTPKGEAKLRQFELKDYQFERPRRWDGKWRMLIFDVKEKRKNTREKIRSTLKQIGFHYLQDSVWIFPYDCEDLVMLLKADFKIGKDLLYVIADSIENDRRIREVFNLPC</sequence>
<dbReference type="PANTHER" id="PTHR30319:SF1">
    <property type="entry name" value="TRANSCRIPTIONAL REPRESSOR PAAX"/>
    <property type="match status" value="1"/>
</dbReference>
<dbReference type="Proteomes" id="UP000179275">
    <property type="component" value="Unassembled WGS sequence"/>
</dbReference>
<dbReference type="InterPro" id="IPR048846">
    <property type="entry name" value="PaaX-like_central"/>
</dbReference>